<evidence type="ECO:0000313" key="1">
    <source>
        <dbReference type="EMBL" id="GFO33956.1"/>
    </source>
</evidence>
<sequence>MYNLKKSCVSRIKSNLFQMLLQSLPSCRRIALTLLLCACFSAVSGSDELDKLMKLLIDGLTDLAHPTADNSDDYHPGLNLIG</sequence>
<gene>
    <name evidence="1" type="ORF">PoB_006046100</name>
</gene>
<keyword evidence="2" id="KW-1185">Reference proteome</keyword>
<organism evidence="1 2">
    <name type="scientific">Plakobranchus ocellatus</name>
    <dbReference type="NCBI Taxonomy" id="259542"/>
    <lineage>
        <taxon>Eukaryota</taxon>
        <taxon>Metazoa</taxon>
        <taxon>Spiralia</taxon>
        <taxon>Lophotrochozoa</taxon>
        <taxon>Mollusca</taxon>
        <taxon>Gastropoda</taxon>
        <taxon>Heterobranchia</taxon>
        <taxon>Euthyneura</taxon>
        <taxon>Panpulmonata</taxon>
        <taxon>Sacoglossa</taxon>
        <taxon>Placobranchoidea</taxon>
        <taxon>Plakobranchidae</taxon>
        <taxon>Plakobranchus</taxon>
    </lineage>
</organism>
<proteinExistence type="predicted"/>
<comment type="caution">
    <text evidence="1">The sequence shown here is derived from an EMBL/GenBank/DDBJ whole genome shotgun (WGS) entry which is preliminary data.</text>
</comment>
<protein>
    <submittedName>
        <fullName evidence="1">Uncharacterized protein</fullName>
    </submittedName>
</protein>
<accession>A0AAV4CQ03</accession>
<dbReference type="Proteomes" id="UP000735302">
    <property type="component" value="Unassembled WGS sequence"/>
</dbReference>
<dbReference type="AlphaFoldDB" id="A0AAV4CQ03"/>
<reference evidence="1 2" key="1">
    <citation type="journal article" date="2021" name="Elife">
        <title>Chloroplast acquisition without the gene transfer in kleptoplastic sea slugs, Plakobranchus ocellatus.</title>
        <authorList>
            <person name="Maeda T."/>
            <person name="Takahashi S."/>
            <person name="Yoshida T."/>
            <person name="Shimamura S."/>
            <person name="Takaki Y."/>
            <person name="Nagai Y."/>
            <person name="Toyoda A."/>
            <person name="Suzuki Y."/>
            <person name="Arimoto A."/>
            <person name="Ishii H."/>
            <person name="Satoh N."/>
            <person name="Nishiyama T."/>
            <person name="Hasebe M."/>
            <person name="Maruyama T."/>
            <person name="Minagawa J."/>
            <person name="Obokata J."/>
            <person name="Shigenobu S."/>
        </authorList>
    </citation>
    <scope>NUCLEOTIDE SEQUENCE [LARGE SCALE GENOMIC DNA]</scope>
</reference>
<evidence type="ECO:0000313" key="2">
    <source>
        <dbReference type="Proteomes" id="UP000735302"/>
    </source>
</evidence>
<name>A0AAV4CQ03_9GAST</name>
<dbReference type="EMBL" id="BLXT01006839">
    <property type="protein sequence ID" value="GFO33956.1"/>
    <property type="molecule type" value="Genomic_DNA"/>
</dbReference>